<dbReference type="GO" id="GO:0004725">
    <property type="term" value="F:protein tyrosine phosphatase activity"/>
    <property type="evidence" value="ECO:0007669"/>
    <property type="project" value="UniProtKB-EC"/>
</dbReference>
<evidence type="ECO:0000256" key="4">
    <source>
        <dbReference type="ARBA" id="ARBA00022912"/>
    </source>
</evidence>
<evidence type="ECO:0000256" key="1">
    <source>
        <dbReference type="ARBA" id="ARBA00008601"/>
    </source>
</evidence>
<dbReference type="PROSITE" id="PS50056">
    <property type="entry name" value="TYR_PHOSPHATASE_2"/>
    <property type="match status" value="1"/>
</dbReference>
<dbReference type="InterPro" id="IPR020422">
    <property type="entry name" value="TYR_PHOSPHATASE_DUAL_dom"/>
</dbReference>
<sequence>MAFLENRPMVSFITPDVAIGTYLDAEDKAVIAGQGFRSILCLNGHLYGCEPAACGVEALKVYDFIDGPGNDPWLVRQAVLTLEKFVKQSPKVLVHCRAGRSRSVVIVAAWMMRTAKLSPEDALAFIAKQREIALTPGIEDLLYEEDWEK</sequence>
<comment type="similarity">
    <text evidence="1">Belongs to the protein-tyrosine phosphatase family. Non-receptor class dual specificity subfamily.</text>
</comment>
<evidence type="ECO:0000259" key="5">
    <source>
        <dbReference type="PROSITE" id="PS50056"/>
    </source>
</evidence>
<evidence type="ECO:0000313" key="7">
    <source>
        <dbReference type="Proteomes" id="UP000253426"/>
    </source>
</evidence>
<dbReference type="InterPro" id="IPR000387">
    <property type="entry name" value="Tyr_Pase_dom"/>
</dbReference>
<dbReference type="EC" id="3.1.3.48" evidence="2"/>
<feature type="domain" description="Tyrosine specific protein phosphatases" evidence="5">
    <location>
        <begin position="76"/>
        <end position="130"/>
    </location>
</feature>
<keyword evidence="4" id="KW-0904">Protein phosphatase</keyword>
<protein>
    <recommendedName>
        <fullName evidence="2">protein-tyrosine-phosphatase</fullName>
        <ecNumber evidence="2">3.1.3.48</ecNumber>
    </recommendedName>
</protein>
<accession>A0A366HGB0</accession>
<keyword evidence="7" id="KW-1185">Reference proteome</keyword>
<dbReference type="PANTHER" id="PTHR45848">
    <property type="entry name" value="DUAL SPECIFICITY PROTEIN PHOSPHATASE 12 FAMILY MEMBER"/>
    <property type="match status" value="1"/>
</dbReference>
<dbReference type="InterPro" id="IPR000340">
    <property type="entry name" value="Dual-sp_phosphatase_cat-dom"/>
</dbReference>
<evidence type="ECO:0000256" key="3">
    <source>
        <dbReference type="ARBA" id="ARBA00022801"/>
    </source>
</evidence>
<dbReference type="Pfam" id="PF00782">
    <property type="entry name" value="DSPc"/>
    <property type="match status" value="1"/>
</dbReference>
<organism evidence="6 7">
    <name type="scientific">Roseimicrobium gellanilyticum</name>
    <dbReference type="NCBI Taxonomy" id="748857"/>
    <lineage>
        <taxon>Bacteria</taxon>
        <taxon>Pseudomonadati</taxon>
        <taxon>Verrucomicrobiota</taxon>
        <taxon>Verrucomicrobiia</taxon>
        <taxon>Verrucomicrobiales</taxon>
        <taxon>Verrucomicrobiaceae</taxon>
        <taxon>Roseimicrobium</taxon>
    </lineage>
</organism>
<evidence type="ECO:0000313" key="6">
    <source>
        <dbReference type="EMBL" id="RBP40498.1"/>
    </source>
</evidence>
<name>A0A366HGB0_9BACT</name>
<keyword evidence="3" id="KW-0378">Hydrolase</keyword>
<comment type="caution">
    <text evidence="6">The sequence shown here is derived from an EMBL/GenBank/DDBJ whole genome shotgun (WGS) entry which is preliminary data.</text>
</comment>
<dbReference type="CDD" id="cd14498">
    <property type="entry name" value="DSP"/>
    <property type="match status" value="1"/>
</dbReference>
<proteinExistence type="inferred from homology"/>
<dbReference type="RefSeq" id="WP_113960362.1">
    <property type="nucleotide sequence ID" value="NZ_QNRR01000008.1"/>
</dbReference>
<dbReference type="PANTHER" id="PTHR45848:SF4">
    <property type="entry name" value="DUAL SPECIFICITY PROTEIN PHOSPHATASE 12"/>
    <property type="match status" value="1"/>
</dbReference>
<reference evidence="6 7" key="1">
    <citation type="submission" date="2018-06" db="EMBL/GenBank/DDBJ databases">
        <title>Genomic Encyclopedia of Type Strains, Phase IV (KMG-IV): sequencing the most valuable type-strain genomes for metagenomic binning, comparative biology and taxonomic classification.</title>
        <authorList>
            <person name="Goeker M."/>
        </authorList>
    </citation>
    <scope>NUCLEOTIDE SEQUENCE [LARGE SCALE GENOMIC DNA]</scope>
    <source>
        <strain evidence="6 7">DSM 25532</strain>
    </source>
</reference>
<dbReference type="OrthoDB" id="198721at2"/>
<dbReference type="InterPro" id="IPR029021">
    <property type="entry name" value="Prot-tyrosine_phosphatase-like"/>
</dbReference>
<dbReference type="SUPFAM" id="SSF52799">
    <property type="entry name" value="(Phosphotyrosine protein) phosphatases II"/>
    <property type="match status" value="1"/>
</dbReference>
<dbReference type="SMART" id="SM00195">
    <property type="entry name" value="DSPc"/>
    <property type="match status" value="1"/>
</dbReference>
<dbReference type="AlphaFoldDB" id="A0A366HGB0"/>
<dbReference type="EMBL" id="QNRR01000008">
    <property type="protein sequence ID" value="RBP40498.1"/>
    <property type="molecule type" value="Genomic_DNA"/>
</dbReference>
<evidence type="ECO:0000256" key="2">
    <source>
        <dbReference type="ARBA" id="ARBA00013064"/>
    </source>
</evidence>
<dbReference type="GO" id="GO:0008138">
    <property type="term" value="F:protein tyrosine/serine/threonine phosphatase activity"/>
    <property type="evidence" value="ECO:0007669"/>
    <property type="project" value="TreeGrafter"/>
</dbReference>
<dbReference type="Proteomes" id="UP000253426">
    <property type="component" value="Unassembled WGS sequence"/>
</dbReference>
<dbReference type="Gene3D" id="3.90.190.10">
    <property type="entry name" value="Protein tyrosine phosphatase superfamily"/>
    <property type="match status" value="1"/>
</dbReference>
<gene>
    <name evidence="6" type="ORF">DES53_108205</name>
</gene>